<dbReference type="PANTHER" id="PTHR30258:SF2">
    <property type="entry name" value="COMG OPERON PROTEIN 1"/>
    <property type="match status" value="1"/>
</dbReference>
<name>A0ABY4H260_9BACI</name>
<keyword evidence="3" id="KW-0067">ATP-binding</keyword>
<evidence type="ECO:0000313" key="5">
    <source>
        <dbReference type="EMBL" id="UOQ93722.1"/>
    </source>
</evidence>
<dbReference type="SMART" id="SM00382">
    <property type="entry name" value="AAA"/>
    <property type="match status" value="1"/>
</dbReference>
<dbReference type="RefSeq" id="WP_244753336.1">
    <property type="nucleotide sequence ID" value="NZ_CP095074.1"/>
</dbReference>
<sequence>MSQIAKYAQDLLVSAIQQTASDIHFSPYTEKTDIHFRIHGQRIFHSSLPIPSYQKLLAYFKFISGMDIGEVTKPQNGTIEHRLNQSLFNLRLSTLPIIGCESLAIRILSPDDQLQLERLFLFPNQLKQIERCLTYSSGMILFTGATGSGKTTTLYALLQSLLKKHSFQAITLEDPIEKNLNNIIQVQVNERAGITYDAGLKAALRHDPDLLMVGEIRDKETAHFAFRAALSGHLVISTIHAKDAYGTIRRLEEMKIKSSDLEQTLIAIAAQQLLPLKSHESLPRRAAIVELLNGETLYQAIQGHPPDYQTQFQSFASLRRKAYALGYI</sequence>
<dbReference type="NCBIfam" id="NF041000">
    <property type="entry name" value="ATPase_ComGA"/>
    <property type="match status" value="1"/>
</dbReference>
<dbReference type="InterPro" id="IPR003593">
    <property type="entry name" value="AAA+_ATPase"/>
</dbReference>
<dbReference type="InterPro" id="IPR001482">
    <property type="entry name" value="T2SS/T4SS_dom"/>
</dbReference>
<dbReference type="InterPro" id="IPR047667">
    <property type="entry name" value="ATPase_ComGA"/>
</dbReference>
<dbReference type="PROSITE" id="PS00662">
    <property type="entry name" value="T2SP_E"/>
    <property type="match status" value="1"/>
</dbReference>
<protein>
    <submittedName>
        <fullName evidence="5">Flp pilus assembly complex ATPase component TadA</fullName>
    </submittedName>
</protein>
<dbReference type="Proteomes" id="UP000831880">
    <property type="component" value="Chromosome"/>
</dbReference>
<reference evidence="5 6" key="1">
    <citation type="submission" date="2022-04" db="EMBL/GenBank/DDBJ databases">
        <title>Halobacillus sp. isolated from saltern.</title>
        <authorList>
            <person name="Won M."/>
            <person name="Lee C.-M."/>
            <person name="Woen H.-Y."/>
            <person name="Kwon S.-W."/>
        </authorList>
    </citation>
    <scope>NUCLEOTIDE SEQUENCE [LARGE SCALE GENOMIC DNA]</scope>
    <source>
        <strain evidence="5 6">SSTM10-2</strain>
    </source>
</reference>
<dbReference type="CDD" id="cd01129">
    <property type="entry name" value="PulE-GspE-like"/>
    <property type="match status" value="1"/>
</dbReference>
<comment type="similarity">
    <text evidence="1">Belongs to the GSP E family.</text>
</comment>
<proteinExistence type="inferred from homology"/>
<dbReference type="PANTHER" id="PTHR30258">
    <property type="entry name" value="TYPE II SECRETION SYSTEM PROTEIN GSPE-RELATED"/>
    <property type="match status" value="1"/>
</dbReference>
<dbReference type="InterPro" id="IPR027417">
    <property type="entry name" value="P-loop_NTPase"/>
</dbReference>
<evidence type="ECO:0000313" key="6">
    <source>
        <dbReference type="Proteomes" id="UP000831880"/>
    </source>
</evidence>
<dbReference type="Gene3D" id="3.40.50.300">
    <property type="entry name" value="P-loop containing nucleotide triphosphate hydrolases"/>
    <property type="match status" value="1"/>
</dbReference>
<dbReference type="SUPFAM" id="SSF52540">
    <property type="entry name" value="P-loop containing nucleoside triphosphate hydrolases"/>
    <property type="match status" value="1"/>
</dbReference>
<dbReference type="Pfam" id="PF00437">
    <property type="entry name" value="T2SSE"/>
    <property type="match status" value="1"/>
</dbReference>
<dbReference type="EMBL" id="CP095074">
    <property type="protein sequence ID" value="UOQ93722.1"/>
    <property type="molecule type" value="Genomic_DNA"/>
</dbReference>
<organism evidence="5 6">
    <name type="scientific">Halobacillus shinanisalinarum</name>
    <dbReference type="NCBI Taxonomy" id="2932258"/>
    <lineage>
        <taxon>Bacteria</taxon>
        <taxon>Bacillati</taxon>
        <taxon>Bacillota</taxon>
        <taxon>Bacilli</taxon>
        <taxon>Bacillales</taxon>
        <taxon>Bacillaceae</taxon>
        <taxon>Halobacillus</taxon>
    </lineage>
</organism>
<feature type="domain" description="Bacterial type II secretion system protein E" evidence="4">
    <location>
        <begin position="204"/>
        <end position="218"/>
    </location>
</feature>
<gene>
    <name evidence="5" type="primary">tadA</name>
    <name evidence="5" type="ORF">MUO14_01610</name>
</gene>
<accession>A0ABY4H260</accession>
<dbReference type="Gene3D" id="3.30.450.90">
    <property type="match status" value="1"/>
</dbReference>
<evidence type="ECO:0000256" key="1">
    <source>
        <dbReference type="ARBA" id="ARBA00006611"/>
    </source>
</evidence>
<evidence type="ECO:0000256" key="3">
    <source>
        <dbReference type="ARBA" id="ARBA00022840"/>
    </source>
</evidence>
<evidence type="ECO:0000259" key="4">
    <source>
        <dbReference type="PROSITE" id="PS00662"/>
    </source>
</evidence>
<evidence type="ECO:0000256" key="2">
    <source>
        <dbReference type="ARBA" id="ARBA00022741"/>
    </source>
</evidence>
<keyword evidence="2" id="KW-0547">Nucleotide-binding</keyword>
<keyword evidence="6" id="KW-1185">Reference proteome</keyword>